<evidence type="ECO:0000313" key="3">
    <source>
        <dbReference type="EMBL" id="WCZ32039.1"/>
    </source>
</evidence>
<dbReference type="SUPFAM" id="SSF50494">
    <property type="entry name" value="Trypsin-like serine proteases"/>
    <property type="match status" value="1"/>
</dbReference>
<dbReference type="InterPro" id="IPR009003">
    <property type="entry name" value="Peptidase_S1_PA"/>
</dbReference>
<proteinExistence type="predicted"/>
<organism evidence="3 4">
    <name type="scientific">Corynebacterium massiliense DSM 45435</name>
    <dbReference type="NCBI Taxonomy" id="1121364"/>
    <lineage>
        <taxon>Bacteria</taxon>
        <taxon>Bacillati</taxon>
        <taxon>Actinomycetota</taxon>
        <taxon>Actinomycetes</taxon>
        <taxon>Mycobacteriales</taxon>
        <taxon>Corynebacteriaceae</taxon>
        <taxon>Corynebacterium</taxon>
    </lineage>
</organism>
<dbReference type="Proteomes" id="UP001220064">
    <property type="component" value="Chromosome"/>
</dbReference>
<evidence type="ECO:0000256" key="1">
    <source>
        <dbReference type="SAM" id="MobiDB-lite"/>
    </source>
</evidence>
<feature type="region of interest" description="Disordered" evidence="1">
    <location>
        <begin position="146"/>
        <end position="206"/>
    </location>
</feature>
<dbReference type="InterPro" id="IPR043504">
    <property type="entry name" value="Peptidase_S1_PA_chymotrypsin"/>
</dbReference>
<feature type="region of interest" description="Disordered" evidence="1">
    <location>
        <begin position="95"/>
        <end position="130"/>
    </location>
</feature>
<evidence type="ECO:0000256" key="2">
    <source>
        <dbReference type="SAM" id="SignalP"/>
    </source>
</evidence>
<feature type="signal peptide" evidence="2">
    <location>
        <begin position="1"/>
        <end position="19"/>
    </location>
</feature>
<protein>
    <recommendedName>
        <fullName evidence="5">Serine protease</fullName>
    </recommendedName>
</protein>
<sequence>MPRMSRLGKVLVGSGFAGAAFWFAPAAGAQEVPSPVVDSAGFVNGIRSDLAQWGIQTPEVDPAVTDSVDSAVKDVVPGAVGPDDAAPATLDPALSARESSQDIARSVAEEAAEATGTKIPKPFASSDTSANLNTETLDLDEQDPYASQAPEAAAGAQNGSDQAGAAPAGANQADDPAAANPAAANPKADNSDAGKSAAGKAVAAPAQPDPLAQAQWFWDNAQKDPKGAVKFLAREATQPEFRPMNADPYYRWRNDGFSKFMAGKPDAEYVLNRVPDSYFDAPEAPVESGIVQAQGKSLYGPGTPVFVGDDMICTMAAAGNDAAGRKVGLTAGHCGNVGDNVVSMDSPQVGPSGTVAVRNDALDFSVVELGSNAEVTRSYNGVTIDDFGAPSQPGEKITKKGVASNETTGTTIANTNTMQLAQLCAMPGDSGAPVMKDGKLVGMVNGGLIRDFDCRTPLQGDFHSPTFVVNAEDVVNQLNTQGGVGAGFQLPEERDFTKLTPEEEADRAAAVQATLKKLQTQKA</sequence>
<evidence type="ECO:0000313" key="4">
    <source>
        <dbReference type="Proteomes" id="UP001220064"/>
    </source>
</evidence>
<keyword evidence="2" id="KW-0732">Signal</keyword>
<dbReference type="CDD" id="cd21112">
    <property type="entry name" value="alphaLP-like"/>
    <property type="match status" value="1"/>
</dbReference>
<reference evidence="3 4" key="1">
    <citation type="submission" date="2020-10" db="EMBL/GenBank/DDBJ databases">
        <title>Complete genome sequence of Corynebacterium massiliense DSM 45435, type strain of Corynebacterium massiliense.</title>
        <authorList>
            <person name="Busche T."/>
            <person name="Kalinowski J."/>
            <person name="Ruckert C."/>
        </authorList>
    </citation>
    <scope>NUCLEOTIDE SEQUENCE [LARGE SCALE GENOMIC DNA]</scope>
    <source>
        <strain evidence="3 4">DSM 45435</strain>
    </source>
</reference>
<dbReference type="EMBL" id="CP063189">
    <property type="protein sequence ID" value="WCZ32039.1"/>
    <property type="molecule type" value="Genomic_DNA"/>
</dbReference>
<name>A0ABY7U7U5_9CORY</name>
<accession>A0ABY7U7U5</accession>
<keyword evidence="4" id="KW-1185">Reference proteome</keyword>
<gene>
    <name evidence="3" type="ORF">CMASS_02905</name>
</gene>
<feature type="chain" id="PRO_5046919820" description="Serine protease" evidence="2">
    <location>
        <begin position="20"/>
        <end position="523"/>
    </location>
</feature>
<evidence type="ECO:0008006" key="5">
    <source>
        <dbReference type="Google" id="ProtNLM"/>
    </source>
</evidence>
<dbReference type="Gene3D" id="2.40.10.10">
    <property type="entry name" value="Trypsin-like serine proteases"/>
    <property type="match status" value="2"/>
</dbReference>